<reference evidence="1 2" key="1">
    <citation type="submission" date="2019-04" db="EMBL/GenBank/DDBJ databases">
        <authorList>
            <person name="Quan S.L."/>
            <person name="Wnuk-Fink K.M."/>
            <person name="Delesalle V.A."/>
            <person name="Garlena R.A."/>
            <person name="Russell D.A."/>
            <person name="Pope W.H."/>
            <person name="Jacobs-Sera D."/>
            <person name="Hatfull G.F."/>
        </authorList>
    </citation>
    <scope>NUCLEOTIDE SEQUENCE [LARGE SCALE GENOMIC DNA]</scope>
</reference>
<gene>
    <name evidence="1" type="primary">89</name>
    <name evidence="1" type="ORF">SEA_VALARY_89</name>
</gene>
<accession>A0A4Y5TZU6</accession>
<dbReference type="RefSeq" id="YP_010102434.1">
    <property type="nucleotide sequence ID" value="NC_055799.1"/>
</dbReference>
<dbReference type="GeneID" id="65120234"/>
<protein>
    <submittedName>
        <fullName evidence="1">Uncharacterized protein</fullName>
    </submittedName>
</protein>
<proteinExistence type="predicted"/>
<dbReference type="KEGG" id="vg:65120234"/>
<sequence>MMAEVAFDLSWQLVEDGYGRFWSTTIDEDRKVIVAQSSRMSDTGTGEFLQCENCQKRRDVPHGYTIGWY</sequence>
<dbReference type="Proteomes" id="UP000320430">
    <property type="component" value="Segment"/>
</dbReference>
<evidence type="ECO:0000313" key="2">
    <source>
        <dbReference type="Proteomes" id="UP000320430"/>
    </source>
</evidence>
<keyword evidence="2" id="KW-1185">Reference proteome</keyword>
<organism evidence="1 2">
    <name type="scientific">Gordonia phage Valary</name>
    <dbReference type="NCBI Taxonomy" id="2588130"/>
    <lineage>
        <taxon>Viruses</taxon>
        <taxon>Duplodnaviria</taxon>
        <taxon>Heunggongvirae</taxon>
        <taxon>Uroviricota</taxon>
        <taxon>Caudoviricetes</taxon>
        <taxon>Stackebrandtviridae</taxon>
        <taxon>Frickvirinae</taxon>
        <taxon>Wizardvirus</taxon>
        <taxon>Wizardvirus valary</taxon>
    </lineage>
</organism>
<evidence type="ECO:0000313" key="1">
    <source>
        <dbReference type="EMBL" id="QDB74957.1"/>
    </source>
</evidence>
<dbReference type="EMBL" id="MK864267">
    <property type="protein sequence ID" value="QDB74957.1"/>
    <property type="molecule type" value="Genomic_DNA"/>
</dbReference>
<dbReference type="InterPro" id="IPR057390">
    <property type="entry name" value="Zn-bd_phage_6"/>
</dbReference>
<name>A0A4Y5TZU6_9CAUD</name>
<dbReference type="Pfam" id="PF24230">
    <property type="entry name" value="Phage_zn_bind_6"/>
    <property type="match status" value="1"/>
</dbReference>